<keyword evidence="1" id="KW-1133">Transmembrane helix</keyword>
<dbReference type="PROSITE" id="PS51272">
    <property type="entry name" value="SLH"/>
    <property type="match status" value="3"/>
</dbReference>
<feature type="transmembrane region" description="Helical" evidence="1">
    <location>
        <begin position="7"/>
        <end position="26"/>
    </location>
</feature>
<reference evidence="3" key="1">
    <citation type="submission" date="2017-10" db="EMBL/GenBank/DDBJ databases">
        <title>Draft genome sequence of the planktic cyanobacteria Tychonema bourrellyi isolated from alpine lentic freshwater.</title>
        <authorList>
            <person name="Tett A."/>
            <person name="Armanini F."/>
            <person name="Asnicar F."/>
            <person name="Boscaini A."/>
            <person name="Pasolli E."/>
            <person name="Zolfo M."/>
            <person name="Donati C."/>
            <person name="Salmaso N."/>
            <person name="Segata N."/>
        </authorList>
    </citation>
    <scope>NUCLEOTIDE SEQUENCE</scope>
    <source>
        <strain evidence="3">FEM_GT703</strain>
    </source>
</reference>
<feature type="domain" description="SLH" evidence="2">
    <location>
        <begin position="35"/>
        <end position="99"/>
    </location>
</feature>
<sequence length="493" mass="55420">MVRSQKWQTFIALVVALGIILGNWVFPGLNTGPAFAQAKFKDVKDHWAQACIEELAEKKIITGYYEDGSFRPSRPVSRAEFAAMLRKAFPDAKTVRNPISFVDIPTTYWGFKVIREAYQTGFLSGYSGSIFNPTLNIPRWQVLVALSSGLKYSPAGQAAEILDATFEDARAIPELARNAIAAAAEKQLVVNYPAVKQLEPTRNATRAEVATFLCQAIAKPGQTALVPSQYIAQVPPDMGLPKTTEISESGKIRAEVSFVKEEENAKNIRIKIIRDGQASLEETVLIPTRSLVDNPDKKASEEVSEGRLLSLRVRDLDGDKEPEVLADLVSTKSGVRCCNYSFIYRYEPATKKYTHIKHFWGNVSYEIVDYGKNDLPKFKSLDGRFSEAFTNYADSRLPLQIWQYRQGKMLNVTKQYPVQVYTNSCELWLESNKRLSEDGEAKGVLAAYMANQYVLGQEMESWQLLERVYQAADRTQFFGQLREFLVSTGYASK</sequence>
<gene>
    <name evidence="3" type="ORF">CP500_000915</name>
</gene>
<name>A0A2G4F619_9CYAN</name>
<keyword evidence="1" id="KW-0472">Membrane</keyword>
<evidence type="ECO:0000256" key="1">
    <source>
        <dbReference type="SAM" id="Phobius"/>
    </source>
</evidence>
<dbReference type="Pfam" id="PF00395">
    <property type="entry name" value="SLH"/>
    <property type="match status" value="2"/>
</dbReference>
<accession>A0A2G4F619</accession>
<dbReference type="OrthoDB" id="1522627at2"/>
<organism evidence="3 4">
    <name type="scientific">Tychonema bourrellyi FEM_GT703</name>
    <dbReference type="NCBI Taxonomy" id="2040638"/>
    <lineage>
        <taxon>Bacteria</taxon>
        <taxon>Bacillati</taxon>
        <taxon>Cyanobacteriota</taxon>
        <taxon>Cyanophyceae</taxon>
        <taxon>Oscillatoriophycideae</taxon>
        <taxon>Oscillatoriales</taxon>
        <taxon>Microcoleaceae</taxon>
        <taxon>Tychonema</taxon>
    </lineage>
</organism>
<dbReference type="InterPro" id="IPR001119">
    <property type="entry name" value="SLH_dom"/>
</dbReference>
<feature type="domain" description="SLH" evidence="2">
    <location>
        <begin position="163"/>
        <end position="227"/>
    </location>
</feature>
<dbReference type="PANTHER" id="PTHR43308">
    <property type="entry name" value="OUTER MEMBRANE PROTEIN ALPHA-RELATED"/>
    <property type="match status" value="1"/>
</dbReference>
<dbReference type="InterPro" id="IPR051465">
    <property type="entry name" value="Cell_Envelope_Struct_Comp"/>
</dbReference>
<keyword evidence="4" id="KW-1185">Reference proteome</keyword>
<keyword evidence="1" id="KW-0812">Transmembrane</keyword>
<evidence type="ECO:0000313" key="4">
    <source>
        <dbReference type="Proteomes" id="UP000226442"/>
    </source>
</evidence>
<dbReference type="RefSeq" id="WP_096828479.1">
    <property type="nucleotide sequence ID" value="NZ_NXIB02000003.1"/>
</dbReference>
<proteinExistence type="predicted"/>
<protein>
    <submittedName>
        <fullName evidence="3">S-layer homology domain-containing protein</fullName>
    </submittedName>
</protein>
<dbReference type="EMBL" id="NXIB02000003">
    <property type="protein sequence ID" value="PHX57234.1"/>
    <property type="molecule type" value="Genomic_DNA"/>
</dbReference>
<dbReference type="PANTHER" id="PTHR43308:SF5">
    <property type="entry name" value="S-LAYER PROTEIN _ PEPTIDOGLYCAN ENDO-BETA-N-ACETYLGLUCOSAMINIDASE"/>
    <property type="match status" value="1"/>
</dbReference>
<dbReference type="Proteomes" id="UP000226442">
    <property type="component" value="Unassembled WGS sequence"/>
</dbReference>
<feature type="domain" description="SLH" evidence="2">
    <location>
        <begin position="100"/>
        <end position="160"/>
    </location>
</feature>
<evidence type="ECO:0000259" key="2">
    <source>
        <dbReference type="PROSITE" id="PS51272"/>
    </source>
</evidence>
<evidence type="ECO:0000313" key="3">
    <source>
        <dbReference type="EMBL" id="PHX57234.1"/>
    </source>
</evidence>
<dbReference type="AlphaFoldDB" id="A0A2G4F619"/>
<comment type="caution">
    <text evidence="3">The sequence shown here is derived from an EMBL/GenBank/DDBJ whole genome shotgun (WGS) entry which is preliminary data.</text>
</comment>